<dbReference type="SUPFAM" id="SSF51316">
    <property type="entry name" value="Mss4-like"/>
    <property type="match status" value="1"/>
</dbReference>
<dbReference type="PROSITE" id="PS51891">
    <property type="entry name" value="CENP_V_GFA"/>
    <property type="match status" value="1"/>
</dbReference>
<accession>A0A0C5VD26</accession>
<dbReference type="OrthoDB" id="4188830at2"/>
<dbReference type="AlphaFoldDB" id="A0A0C5VD26"/>
<proteinExistence type="inferred from homology"/>
<protein>
    <recommendedName>
        <fullName evidence="4">CENP-V/GFA domain-containing protein</fullName>
    </recommendedName>
</protein>
<keyword evidence="3" id="KW-0862">Zinc</keyword>
<comment type="similarity">
    <text evidence="1">Belongs to the Gfa family.</text>
</comment>
<dbReference type="GO" id="GO:0016846">
    <property type="term" value="F:carbon-sulfur lyase activity"/>
    <property type="evidence" value="ECO:0007669"/>
    <property type="project" value="InterPro"/>
</dbReference>
<evidence type="ECO:0000256" key="2">
    <source>
        <dbReference type="ARBA" id="ARBA00022723"/>
    </source>
</evidence>
<dbReference type="RefSeq" id="WP_044615493.1">
    <property type="nucleotide sequence ID" value="NZ_CP007142.1"/>
</dbReference>
<dbReference type="InterPro" id="IPR052355">
    <property type="entry name" value="CENP-V-like"/>
</dbReference>
<keyword evidence="6" id="KW-1185">Reference proteome</keyword>
<reference evidence="5 6" key="1">
    <citation type="submission" date="2014-01" db="EMBL/GenBank/DDBJ databases">
        <title>Full genme sequencing of cellulolytic bacterium Gynuella sunshinyii YC6258T gen. nov., sp. nov.</title>
        <authorList>
            <person name="Khan H."/>
            <person name="Chung E.J."/>
            <person name="Chung Y.R."/>
        </authorList>
    </citation>
    <scope>NUCLEOTIDE SEQUENCE [LARGE SCALE GENOMIC DNA]</scope>
    <source>
        <strain evidence="5 6">YC6258</strain>
    </source>
</reference>
<dbReference type="STRING" id="1445510.YC6258_00382"/>
<dbReference type="PANTHER" id="PTHR28620:SF1">
    <property type="entry name" value="CENP-V_GFA DOMAIN-CONTAINING PROTEIN"/>
    <property type="match status" value="1"/>
</dbReference>
<evidence type="ECO:0000259" key="4">
    <source>
        <dbReference type="PROSITE" id="PS51891"/>
    </source>
</evidence>
<feature type="domain" description="CENP-V/GFA" evidence="4">
    <location>
        <begin position="3"/>
        <end position="111"/>
    </location>
</feature>
<dbReference type="EMBL" id="CP007142">
    <property type="protein sequence ID" value="AJQ92432.1"/>
    <property type="molecule type" value="Genomic_DNA"/>
</dbReference>
<evidence type="ECO:0000256" key="3">
    <source>
        <dbReference type="ARBA" id="ARBA00022833"/>
    </source>
</evidence>
<keyword evidence="2" id="KW-0479">Metal-binding</keyword>
<evidence type="ECO:0000313" key="5">
    <source>
        <dbReference type="EMBL" id="AJQ92432.1"/>
    </source>
</evidence>
<dbReference type="GO" id="GO:0046872">
    <property type="term" value="F:metal ion binding"/>
    <property type="evidence" value="ECO:0007669"/>
    <property type="project" value="UniProtKB-KW"/>
</dbReference>
<dbReference type="HOGENOM" id="CLU_055491_7_1_6"/>
<evidence type="ECO:0000256" key="1">
    <source>
        <dbReference type="ARBA" id="ARBA00005495"/>
    </source>
</evidence>
<organism evidence="5 6">
    <name type="scientific">Gynuella sunshinyii YC6258</name>
    <dbReference type="NCBI Taxonomy" id="1445510"/>
    <lineage>
        <taxon>Bacteria</taxon>
        <taxon>Pseudomonadati</taxon>
        <taxon>Pseudomonadota</taxon>
        <taxon>Gammaproteobacteria</taxon>
        <taxon>Oceanospirillales</taxon>
        <taxon>Saccharospirillaceae</taxon>
        <taxon>Gynuella</taxon>
    </lineage>
</organism>
<evidence type="ECO:0000313" key="6">
    <source>
        <dbReference type="Proteomes" id="UP000032266"/>
    </source>
</evidence>
<dbReference type="InterPro" id="IPR011057">
    <property type="entry name" value="Mss4-like_sf"/>
</dbReference>
<dbReference type="KEGG" id="gsn:YC6258_00382"/>
<dbReference type="Proteomes" id="UP000032266">
    <property type="component" value="Chromosome"/>
</dbReference>
<dbReference type="PATRIC" id="fig|1445510.3.peg.371"/>
<name>A0A0C5VD26_9GAMM</name>
<dbReference type="InterPro" id="IPR006913">
    <property type="entry name" value="CENP-V/GFA"/>
</dbReference>
<dbReference type="Gene3D" id="2.170.150.70">
    <property type="match status" value="1"/>
</dbReference>
<sequence>MTLTCTCHCGNVEITLPQLPETAVSCNCSICRRLGTWWTKYEKADVSIVFNQQPSVGYIWGDRCIEFQHCPICACVTHYTGTSNYPSTQVAINVRLLSLSEQQNIHIRHFDGADSWTFLDE</sequence>
<dbReference type="PANTHER" id="PTHR28620">
    <property type="entry name" value="CENTROMERE PROTEIN V"/>
    <property type="match status" value="1"/>
</dbReference>
<gene>
    <name evidence="5" type="ORF">YC6258_00382</name>
</gene>